<evidence type="ECO:0000256" key="1">
    <source>
        <dbReference type="SAM" id="Phobius"/>
    </source>
</evidence>
<proteinExistence type="predicted"/>
<dbReference type="EMBL" id="JBHSNC010000001">
    <property type="protein sequence ID" value="MFC5527872.1"/>
    <property type="molecule type" value="Genomic_DNA"/>
</dbReference>
<name>A0ABW0QUN8_9BACL</name>
<reference evidence="3" key="1">
    <citation type="journal article" date="2019" name="Int. J. Syst. Evol. Microbiol.">
        <title>The Global Catalogue of Microorganisms (GCM) 10K type strain sequencing project: providing services to taxonomists for standard genome sequencing and annotation.</title>
        <authorList>
            <consortium name="The Broad Institute Genomics Platform"/>
            <consortium name="The Broad Institute Genome Sequencing Center for Infectious Disease"/>
            <person name="Wu L."/>
            <person name="Ma J."/>
        </authorList>
    </citation>
    <scope>NUCLEOTIDE SEQUENCE [LARGE SCALE GENOMIC DNA]</scope>
    <source>
        <strain evidence="3">CGMCC 1.18578</strain>
    </source>
</reference>
<comment type="caution">
    <text evidence="2">The sequence shown here is derived from an EMBL/GenBank/DDBJ whole genome shotgun (WGS) entry which is preliminary data.</text>
</comment>
<feature type="transmembrane region" description="Helical" evidence="1">
    <location>
        <begin position="6"/>
        <end position="25"/>
    </location>
</feature>
<keyword evidence="3" id="KW-1185">Reference proteome</keyword>
<dbReference type="Proteomes" id="UP001596108">
    <property type="component" value="Unassembled WGS sequence"/>
</dbReference>
<protein>
    <submittedName>
        <fullName evidence="2">Uncharacterized protein</fullName>
    </submittedName>
</protein>
<evidence type="ECO:0000313" key="2">
    <source>
        <dbReference type="EMBL" id="MFC5527872.1"/>
    </source>
</evidence>
<organism evidence="2 3">
    <name type="scientific">Cohnella yongneupensis</name>
    <dbReference type="NCBI Taxonomy" id="425006"/>
    <lineage>
        <taxon>Bacteria</taxon>
        <taxon>Bacillati</taxon>
        <taxon>Bacillota</taxon>
        <taxon>Bacilli</taxon>
        <taxon>Bacillales</taxon>
        <taxon>Paenibacillaceae</taxon>
        <taxon>Cohnella</taxon>
    </lineage>
</organism>
<gene>
    <name evidence="2" type="ORF">ACFPQ4_00135</name>
</gene>
<keyword evidence="1" id="KW-0472">Membrane</keyword>
<dbReference type="RefSeq" id="WP_378109676.1">
    <property type="nucleotide sequence ID" value="NZ_JBHSNC010000001.1"/>
</dbReference>
<keyword evidence="1" id="KW-0812">Transmembrane</keyword>
<accession>A0ABW0QUN8</accession>
<keyword evidence="1" id="KW-1133">Transmembrane helix</keyword>
<sequence length="42" mass="4712">MELGIGIALFVVTCLFAIWIIRLAGNNVRNFDESKHESFTGK</sequence>
<evidence type="ECO:0000313" key="3">
    <source>
        <dbReference type="Proteomes" id="UP001596108"/>
    </source>
</evidence>